<comment type="caution">
    <text evidence="2">The sequence shown here is derived from an EMBL/GenBank/DDBJ whole genome shotgun (WGS) entry which is preliminary data.</text>
</comment>
<reference evidence="2 3" key="1">
    <citation type="submission" date="2019-08" db="EMBL/GenBank/DDBJ databases">
        <title>In-depth cultivation of the pig gut microbiome towards novel bacterial diversity and tailored functional studies.</title>
        <authorList>
            <person name="Wylensek D."/>
            <person name="Hitch T.C.A."/>
            <person name="Clavel T."/>
        </authorList>
    </citation>
    <scope>NUCLEOTIDE SEQUENCE [LARGE SCALE GENOMIC DNA]</scope>
    <source>
        <strain evidence="2 3">WCA-389-WT-23B</strain>
    </source>
</reference>
<dbReference type="Proteomes" id="UP000436047">
    <property type="component" value="Unassembled WGS sequence"/>
</dbReference>
<keyword evidence="1" id="KW-0472">Membrane</keyword>
<gene>
    <name evidence="2" type="ORF">FYJ45_26010</name>
</gene>
<name>A0A6N7W8H5_9FIRM</name>
<evidence type="ECO:0000313" key="3">
    <source>
        <dbReference type="Proteomes" id="UP000436047"/>
    </source>
</evidence>
<accession>A0A6N7W8H5</accession>
<sequence>MAGMITKTEEYGMGEIIARRQFDPLYIWLDIIFLLIFMGLLLYKKKFTTVVVGLIFGLVYMAVDYGIFHLLCHARSIENGYSLFWVLLWMSMSFGFTNFTWIWLWLSKDKNLLEWSVLLIGWWICCPLISTAFGGAQQPVIIQRTTGAYHGYMAAILIVGYLGLVIWNITRKEAALKAPVLWLLGIGILAQFGWEAGLLIGGVRSAGFETLEAKLATLVVNSLLETNLGMPYIYMIFIAFSAKFYGAGKTEKALPDLSGTYP</sequence>
<keyword evidence="3" id="KW-1185">Reference proteome</keyword>
<evidence type="ECO:0000256" key="1">
    <source>
        <dbReference type="SAM" id="Phobius"/>
    </source>
</evidence>
<keyword evidence="1" id="KW-1133">Transmembrane helix</keyword>
<feature type="transmembrane region" description="Helical" evidence="1">
    <location>
        <begin position="83"/>
        <end position="105"/>
    </location>
</feature>
<feature type="transmembrane region" description="Helical" evidence="1">
    <location>
        <begin position="223"/>
        <end position="242"/>
    </location>
</feature>
<feature type="transmembrane region" description="Helical" evidence="1">
    <location>
        <begin position="149"/>
        <end position="169"/>
    </location>
</feature>
<keyword evidence="1" id="KW-0812">Transmembrane</keyword>
<feature type="transmembrane region" description="Helical" evidence="1">
    <location>
        <begin position="25"/>
        <end position="43"/>
    </location>
</feature>
<dbReference type="AlphaFoldDB" id="A0A6N7W8H5"/>
<protein>
    <submittedName>
        <fullName evidence="2">Uncharacterized protein</fullName>
    </submittedName>
</protein>
<evidence type="ECO:0000313" key="2">
    <source>
        <dbReference type="EMBL" id="MSS91551.1"/>
    </source>
</evidence>
<feature type="transmembrane region" description="Helical" evidence="1">
    <location>
        <begin position="181"/>
        <end position="203"/>
    </location>
</feature>
<proteinExistence type="predicted"/>
<feature type="transmembrane region" description="Helical" evidence="1">
    <location>
        <begin position="117"/>
        <end position="137"/>
    </location>
</feature>
<organism evidence="2 3">
    <name type="scientific">Eisenbergiella porci</name>
    <dbReference type="NCBI Taxonomy" id="2652274"/>
    <lineage>
        <taxon>Bacteria</taxon>
        <taxon>Bacillati</taxon>
        <taxon>Bacillota</taxon>
        <taxon>Clostridia</taxon>
        <taxon>Lachnospirales</taxon>
        <taxon>Lachnospiraceae</taxon>
        <taxon>Eisenbergiella</taxon>
    </lineage>
</organism>
<dbReference type="EMBL" id="VUMI01000069">
    <property type="protein sequence ID" value="MSS91551.1"/>
    <property type="molecule type" value="Genomic_DNA"/>
</dbReference>
<feature type="transmembrane region" description="Helical" evidence="1">
    <location>
        <begin position="50"/>
        <end position="71"/>
    </location>
</feature>